<protein>
    <submittedName>
        <fullName evidence="7">NAD(P)-binding protein</fullName>
    </submittedName>
</protein>
<comment type="similarity">
    <text evidence="2">Belongs to the zinc-containing alcohol dehydrogenase family.</text>
</comment>
<dbReference type="Gene3D" id="3.90.180.10">
    <property type="entry name" value="Medium-chain alcohol dehydrogenases, catalytic domain"/>
    <property type="match status" value="1"/>
</dbReference>
<dbReference type="Proteomes" id="UP000182658">
    <property type="component" value="Unassembled WGS sequence"/>
</dbReference>
<dbReference type="CDD" id="cd05188">
    <property type="entry name" value="MDR"/>
    <property type="match status" value="1"/>
</dbReference>
<dbReference type="SUPFAM" id="SSF51735">
    <property type="entry name" value="NAD(P)-binding Rossmann-fold domains"/>
    <property type="match status" value="1"/>
</dbReference>
<evidence type="ECO:0000256" key="3">
    <source>
        <dbReference type="ARBA" id="ARBA00022723"/>
    </source>
</evidence>
<name>A0A1J7J1J0_9PEZI</name>
<evidence type="ECO:0000313" key="7">
    <source>
        <dbReference type="EMBL" id="OIW23028.1"/>
    </source>
</evidence>
<comment type="cofactor">
    <cofactor evidence="1">
        <name>Zn(2+)</name>
        <dbReference type="ChEBI" id="CHEBI:29105"/>
    </cofactor>
</comment>
<dbReference type="STRING" id="1408157.A0A1J7J1J0"/>
<evidence type="ECO:0000259" key="6">
    <source>
        <dbReference type="Pfam" id="PF00107"/>
    </source>
</evidence>
<dbReference type="AlphaFoldDB" id="A0A1J7J1J0"/>
<dbReference type="InterPro" id="IPR013149">
    <property type="entry name" value="ADH-like_C"/>
</dbReference>
<sequence>MSSQIPQTYRALQIPSPTSPPILTSLPTPPLTPSTVLVAPLITNLVSYITSIFPPSPSRGYAYPTPLVPGASSTPLVPGASSIGRVLLAAPDLPALREGQLVFLDPVIRSHDGSGAKILHGLNGAGTETGRAMMEGPWRDGSFGSVVRVPGENVHVLDEGRLFKQLGYEVADLGFLGQLMVAYGGLRDVDVRPGETVLIAPSTGSFGGAAVHVALALGADVVAMGRNEGVLRELEEVADRSYPGPGGRLRVVKMTGGVEGDVAVIAAAARELGGNGRGTVDVFFDISPPNAGGSSHIKAGVLSLRQGGRMSLMGGAAGDVAFPYFQIMMRGLTLRGTFMYTPGQIDELIKLVETGRLKLGREGAGAECVGVYGLEEWEQAFKKAGEEGRMGRFALLAPNGKDAL</sequence>
<evidence type="ECO:0000256" key="5">
    <source>
        <dbReference type="ARBA" id="ARBA00023002"/>
    </source>
</evidence>
<keyword evidence="4" id="KW-0862">Zinc</keyword>
<feature type="domain" description="Alcohol dehydrogenase-like C-terminal" evidence="6">
    <location>
        <begin position="207"/>
        <end position="353"/>
    </location>
</feature>
<keyword evidence="5" id="KW-0560">Oxidoreductase</keyword>
<evidence type="ECO:0000256" key="1">
    <source>
        <dbReference type="ARBA" id="ARBA00001947"/>
    </source>
</evidence>
<gene>
    <name evidence="7" type="ORF">CONLIGDRAFT_694450</name>
</gene>
<dbReference type="Gene3D" id="3.40.50.720">
    <property type="entry name" value="NAD(P)-binding Rossmann-like Domain"/>
    <property type="match status" value="1"/>
</dbReference>
<proteinExistence type="inferred from homology"/>
<keyword evidence="3" id="KW-0479">Metal-binding</keyword>
<reference evidence="7 8" key="1">
    <citation type="submission" date="2016-10" db="EMBL/GenBank/DDBJ databases">
        <title>Draft genome sequence of Coniochaeta ligniaria NRRL30616, a lignocellulolytic fungus for bioabatement of inhibitors in plant biomass hydrolysates.</title>
        <authorList>
            <consortium name="DOE Joint Genome Institute"/>
            <person name="Jimenez D.J."/>
            <person name="Hector R.E."/>
            <person name="Riley R."/>
            <person name="Sun H."/>
            <person name="Grigoriev I.V."/>
            <person name="Van Elsas J.D."/>
            <person name="Nichols N.N."/>
        </authorList>
    </citation>
    <scope>NUCLEOTIDE SEQUENCE [LARGE SCALE GENOMIC DNA]</scope>
    <source>
        <strain evidence="7 8">NRRL 30616</strain>
    </source>
</reference>
<evidence type="ECO:0000313" key="8">
    <source>
        <dbReference type="Proteomes" id="UP000182658"/>
    </source>
</evidence>
<dbReference type="GO" id="GO:0016491">
    <property type="term" value="F:oxidoreductase activity"/>
    <property type="evidence" value="ECO:0007669"/>
    <property type="project" value="UniProtKB-KW"/>
</dbReference>
<accession>A0A1J7J1J0</accession>
<evidence type="ECO:0000256" key="2">
    <source>
        <dbReference type="ARBA" id="ARBA00008072"/>
    </source>
</evidence>
<dbReference type="InParanoid" id="A0A1J7J1J0"/>
<organism evidence="7 8">
    <name type="scientific">Coniochaeta ligniaria NRRL 30616</name>
    <dbReference type="NCBI Taxonomy" id="1408157"/>
    <lineage>
        <taxon>Eukaryota</taxon>
        <taxon>Fungi</taxon>
        <taxon>Dikarya</taxon>
        <taxon>Ascomycota</taxon>
        <taxon>Pezizomycotina</taxon>
        <taxon>Sordariomycetes</taxon>
        <taxon>Sordariomycetidae</taxon>
        <taxon>Coniochaetales</taxon>
        <taxon>Coniochaetaceae</taxon>
        <taxon>Coniochaeta</taxon>
    </lineage>
</organism>
<dbReference type="PANTHER" id="PTHR43350:SF17">
    <property type="entry name" value="NAD-DEPENDENT ALCOHOL DEHYDROGENASE"/>
    <property type="match status" value="1"/>
</dbReference>
<evidence type="ECO:0000256" key="4">
    <source>
        <dbReference type="ARBA" id="ARBA00022833"/>
    </source>
</evidence>
<dbReference type="Pfam" id="PF00107">
    <property type="entry name" value="ADH_zinc_N"/>
    <property type="match status" value="1"/>
</dbReference>
<dbReference type="InterPro" id="IPR036291">
    <property type="entry name" value="NAD(P)-bd_dom_sf"/>
</dbReference>
<dbReference type="PANTHER" id="PTHR43350">
    <property type="entry name" value="NAD-DEPENDENT ALCOHOL DEHYDROGENASE"/>
    <property type="match status" value="1"/>
</dbReference>
<keyword evidence="8" id="KW-1185">Reference proteome</keyword>
<dbReference type="OrthoDB" id="5407715at2759"/>
<dbReference type="InterPro" id="IPR011032">
    <property type="entry name" value="GroES-like_sf"/>
</dbReference>
<dbReference type="EMBL" id="KV875109">
    <property type="protein sequence ID" value="OIW23028.1"/>
    <property type="molecule type" value="Genomic_DNA"/>
</dbReference>
<dbReference type="SUPFAM" id="SSF50129">
    <property type="entry name" value="GroES-like"/>
    <property type="match status" value="1"/>
</dbReference>
<dbReference type="GO" id="GO:0046872">
    <property type="term" value="F:metal ion binding"/>
    <property type="evidence" value="ECO:0007669"/>
    <property type="project" value="UniProtKB-KW"/>
</dbReference>